<accession>A0AAV1RZD8</accession>
<feature type="region of interest" description="Disordered" evidence="1">
    <location>
        <begin position="1"/>
        <end position="22"/>
    </location>
</feature>
<reference evidence="2 3" key="1">
    <citation type="submission" date="2024-01" db="EMBL/GenBank/DDBJ databases">
        <authorList>
            <person name="Waweru B."/>
        </authorList>
    </citation>
    <scope>NUCLEOTIDE SEQUENCE [LARGE SCALE GENOMIC DNA]</scope>
</reference>
<dbReference type="Proteomes" id="UP001314170">
    <property type="component" value="Unassembled WGS sequence"/>
</dbReference>
<protein>
    <submittedName>
        <fullName evidence="2">Uncharacterized protein</fullName>
    </submittedName>
</protein>
<evidence type="ECO:0000256" key="1">
    <source>
        <dbReference type="SAM" id="MobiDB-lite"/>
    </source>
</evidence>
<dbReference type="AlphaFoldDB" id="A0AAV1RZD8"/>
<gene>
    <name evidence="2" type="ORF">DCAF_LOCUS15947</name>
</gene>
<sequence length="73" mass="8426">MLGFRRDGNRDAYSQGSLAEPSSPEWLEWKNLTTMAWGSCNEGLLEKDTEDEKQELNLVEKELVDALMWFKTS</sequence>
<proteinExistence type="predicted"/>
<name>A0AAV1RZD8_9ROSI</name>
<evidence type="ECO:0000313" key="2">
    <source>
        <dbReference type="EMBL" id="CAK7340858.1"/>
    </source>
</evidence>
<feature type="compositionally biased region" description="Basic and acidic residues" evidence="1">
    <location>
        <begin position="1"/>
        <end position="10"/>
    </location>
</feature>
<keyword evidence="3" id="KW-1185">Reference proteome</keyword>
<dbReference type="EMBL" id="CAWUPB010001160">
    <property type="protein sequence ID" value="CAK7340858.1"/>
    <property type="molecule type" value="Genomic_DNA"/>
</dbReference>
<organism evidence="2 3">
    <name type="scientific">Dovyalis caffra</name>
    <dbReference type="NCBI Taxonomy" id="77055"/>
    <lineage>
        <taxon>Eukaryota</taxon>
        <taxon>Viridiplantae</taxon>
        <taxon>Streptophyta</taxon>
        <taxon>Embryophyta</taxon>
        <taxon>Tracheophyta</taxon>
        <taxon>Spermatophyta</taxon>
        <taxon>Magnoliopsida</taxon>
        <taxon>eudicotyledons</taxon>
        <taxon>Gunneridae</taxon>
        <taxon>Pentapetalae</taxon>
        <taxon>rosids</taxon>
        <taxon>fabids</taxon>
        <taxon>Malpighiales</taxon>
        <taxon>Salicaceae</taxon>
        <taxon>Flacourtieae</taxon>
        <taxon>Dovyalis</taxon>
    </lineage>
</organism>
<comment type="caution">
    <text evidence="2">The sequence shown here is derived from an EMBL/GenBank/DDBJ whole genome shotgun (WGS) entry which is preliminary data.</text>
</comment>
<evidence type="ECO:0000313" key="3">
    <source>
        <dbReference type="Proteomes" id="UP001314170"/>
    </source>
</evidence>